<evidence type="ECO:0000313" key="3">
    <source>
        <dbReference type="EMBL" id="RZS66752.1"/>
    </source>
</evidence>
<dbReference type="InterPro" id="IPR036761">
    <property type="entry name" value="TTHA0802/YceI-like_sf"/>
</dbReference>
<sequence>MKTLIAAAVAALLPWHAMAASYQDVDTGKSQIRFHYSQLGVAMDGDFPRFAGKIDFDPAKPEQGSASVEVFLDSVDTGTDEGNDEVRTESWLDVSGHPIASFATTAIKAVGDGAYEASGTLTIKGKSQPVTIPARFTEKDGLGIFEGRFDITRGDYAIGEGPWAATDIVAAQVGISFSLATRPAP</sequence>
<reference evidence="3 4" key="1">
    <citation type="submission" date="2019-02" db="EMBL/GenBank/DDBJ databases">
        <title>Genomic Encyclopedia of Type Strains, Phase IV (KMG-IV): sequencing the most valuable type-strain genomes for metagenomic binning, comparative biology and taxonomic classification.</title>
        <authorList>
            <person name="Goeker M."/>
        </authorList>
    </citation>
    <scope>NUCLEOTIDE SEQUENCE [LARGE SCALE GENOMIC DNA]</scope>
    <source>
        <strain evidence="3 4">DSM 16618</strain>
    </source>
</reference>
<dbReference type="PANTHER" id="PTHR34406">
    <property type="entry name" value="PROTEIN YCEI"/>
    <property type="match status" value="1"/>
</dbReference>
<dbReference type="Gene3D" id="2.40.128.110">
    <property type="entry name" value="Lipid/polyisoprenoid-binding, YceI-like"/>
    <property type="match status" value="1"/>
</dbReference>
<organism evidence="3 4">
    <name type="scientific">Kerstersia gyiorum</name>
    <dbReference type="NCBI Taxonomy" id="206506"/>
    <lineage>
        <taxon>Bacteria</taxon>
        <taxon>Pseudomonadati</taxon>
        <taxon>Pseudomonadota</taxon>
        <taxon>Betaproteobacteria</taxon>
        <taxon>Burkholderiales</taxon>
        <taxon>Alcaligenaceae</taxon>
        <taxon>Kerstersia</taxon>
    </lineage>
</organism>
<dbReference type="Proteomes" id="UP000292039">
    <property type="component" value="Unassembled WGS sequence"/>
</dbReference>
<dbReference type="AlphaFoldDB" id="A0A4Q7MJ34"/>
<dbReference type="InterPro" id="IPR007372">
    <property type="entry name" value="Lipid/polyisoprenoid-bd_YceI"/>
</dbReference>
<dbReference type="SMART" id="SM00867">
    <property type="entry name" value="YceI"/>
    <property type="match status" value="1"/>
</dbReference>
<protein>
    <submittedName>
        <fullName evidence="3">Polyisoprenoid-binding protein YceI</fullName>
    </submittedName>
</protein>
<accession>A0A4Q7MJ34</accession>
<feature type="chain" id="PRO_5030098143" evidence="1">
    <location>
        <begin position="20"/>
        <end position="185"/>
    </location>
</feature>
<evidence type="ECO:0000259" key="2">
    <source>
        <dbReference type="SMART" id="SM00867"/>
    </source>
</evidence>
<keyword evidence="1" id="KW-0732">Signal</keyword>
<feature type="signal peptide" evidence="1">
    <location>
        <begin position="1"/>
        <end position="19"/>
    </location>
</feature>
<evidence type="ECO:0000313" key="4">
    <source>
        <dbReference type="Proteomes" id="UP000292039"/>
    </source>
</evidence>
<dbReference type="RefSeq" id="WP_130487591.1">
    <property type="nucleotide sequence ID" value="NZ_CBCSEB010000009.1"/>
</dbReference>
<evidence type="ECO:0000256" key="1">
    <source>
        <dbReference type="SAM" id="SignalP"/>
    </source>
</evidence>
<comment type="caution">
    <text evidence="3">The sequence shown here is derived from an EMBL/GenBank/DDBJ whole genome shotgun (WGS) entry which is preliminary data.</text>
</comment>
<name>A0A4Q7MJ34_9BURK</name>
<feature type="domain" description="Lipid/polyisoprenoid-binding YceI-like" evidence="2">
    <location>
        <begin position="22"/>
        <end position="182"/>
    </location>
</feature>
<proteinExistence type="predicted"/>
<dbReference type="Pfam" id="PF04264">
    <property type="entry name" value="YceI"/>
    <property type="match status" value="1"/>
</dbReference>
<dbReference type="EMBL" id="SGWZ01000005">
    <property type="protein sequence ID" value="RZS66752.1"/>
    <property type="molecule type" value="Genomic_DNA"/>
</dbReference>
<dbReference type="SUPFAM" id="SSF101874">
    <property type="entry name" value="YceI-like"/>
    <property type="match status" value="1"/>
</dbReference>
<dbReference type="PANTHER" id="PTHR34406:SF1">
    <property type="entry name" value="PROTEIN YCEI"/>
    <property type="match status" value="1"/>
</dbReference>
<gene>
    <name evidence="3" type="ORF">EV679_2909</name>
</gene>